<dbReference type="GO" id="GO:0003677">
    <property type="term" value="F:DNA binding"/>
    <property type="evidence" value="ECO:0007669"/>
    <property type="project" value="UniProtKB-UniRule"/>
</dbReference>
<keyword evidence="1 4" id="KW-0805">Transcription regulation</keyword>
<dbReference type="PANTHER" id="PTHR38465:SF1">
    <property type="entry name" value="HTH-TYPE TRANSCRIPTIONAL REGULATOR MJ1563-RELATED"/>
    <property type="match status" value="1"/>
</dbReference>
<name>A0A7S8IDD6_9CHLR</name>
<dbReference type="Pfam" id="PF09339">
    <property type="entry name" value="HTH_IclR"/>
    <property type="match status" value="1"/>
</dbReference>
<protein>
    <recommendedName>
        <fullName evidence="4">HTH-type transcriptional regulator</fullName>
    </recommendedName>
</protein>
<dbReference type="AlphaFoldDB" id="A0A7S8IDD6"/>
<evidence type="ECO:0000313" key="6">
    <source>
        <dbReference type="EMBL" id="QPC81462.1"/>
    </source>
</evidence>
<keyword evidence="3 4" id="KW-0804">Transcription</keyword>
<reference evidence="6 7" key="1">
    <citation type="submission" date="2020-02" db="EMBL/GenBank/DDBJ databases">
        <authorList>
            <person name="Zheng R.K."/>
            <person name="Sun C.M."/>
        </authorList>
    </citation>
    <scope>NUCLEOTIDE SEQUENCE [LARGE SCALE GENOMIC DNA]</scope>
    <source>
        <strain evidence="7">rifampicinis</strain>
    </source>
</reference>
<dbReference type="RefSeq" id="WP_195169535.1">
    <property type="nucleotide sequence ID" value="NZ_CP062983.1"/>
</dbReference>
<dbReference type="PANTHER" id="PTHR38465">
    <property type="entry name" value="HTH-TYPE TRANSCRIPTIONAL REGULATOR MJ1563-RELATED"/>
    <property type="match status" value="1"/>
</dbReference>
<keyword evidence="7" id="KW-1185">Reference proteome</keyword>
<evidence type="ECO:0000256" key="4">
    <source>
        <dbReference type="PIRNR" id="PIRNR006707"/>
    </source>
</evidence>
<dbReference type="InterPro" id="IPR026282">
    <property type="entry name" value="MJ1563"/>
</dbReference>
<dbReference type="InterPro" id="IPR011991">
    <property type="entry name" value="ArsR-like_HTH"/>
</dbReference>
<dbReference type="GO" id="GO:0006355">
    <property type="term" value="P:regulation of DNA-templated transcription"/>
    <property type="evidence" value="ECO:0007669"/>
    <property type="project" value="InterPro"/>
</dbReference>
<dbReference type="InterPro" id="IPR005471">
    <property type="entry name" value="Tscrpt_reg_IclR_N"/>
</dbReference>
<accession>A0A7S8IDD6</accession>
<evidence type="ECO:0000256" key="1">
    <source>
        <dbReference type="ARBA" id="ARBA00023015"/>
    </source>
</evidence>
<dbReference type="InterPro" id="IPR036390">
    <property type="entry name" value="WH_DNA-bd_sf"/>
</dbReference>
<dbReference type="PIRSF" id="PIRSF006707">
    <property type="entry name" value="MJ1563"/>
    <property type="match status" value="1"/>
</dbReference>
<evidence type="ECO:0000259" key="5">
    <source>
        <dbReference type="Pfam" id="PF09339"/>
    </source>
</evidence>
<sequence length="190" mass="21531">MVNENGHGHTIVNPDIRAVHDSMLDGLGQLASYFGFSKVMGQLYGTLMLSHEPLSLDDMTERLDISKASVSMNIRTLEHLGMVRQAWVRGKGDRRKYYEAVTDYWQIISDLLNGREMRDVQRAIQVMRENSDKLIAAMPDMSGSEQDVAKVYVHRIAQLQTLFQFAQLMISTILEQVEAIDLDDDADLPT</sequence>
<comment type="similarity">
    <text evidence="4">Belongs to the GbsR family.</text>
</comment>
<dbReference type="KEGG" id="pmet:G4Y79_17440"/>
<evidence type="ECO:0000313" key="7">
    <source>
        <dbReference type="Proteomes" id="UP000594468"/>
    </source>
</evidence>
<dbReference type="InterPro" id="IPR036388">
    <property type="entry name" value="WH-like_DNA-bd_sf"/>
</dbReference>
<feature type="domain" description="HTH iclR-type" evidence="5">
    <location>
        <begin position="50"/>
        <end position="85"/>
    </location>
</feature>
<dbReference type="Gene3D" id="1.10.10.10">
    <property type="entry name" value="Winged helix-like DNA-binding domain superfamily/Winged helix DNA-binding domain"/>
    <property type="match status" value="1"/>
</dbReference>
<keyword evidence="2 4" id="KW-0238">DNA-binding</keyword>
<evidence type="ECO:0000256" key="3">
    <source>
        <dbReference type="ARBA" id="ARBA00023163"/>
    </source>
</evidence>
<organism evidence="6 7">
    <name type="scientific">Phototrophicus methaneseepsis</name>
    <dbReference type="NCBI Taxonomy" id="2710758"/>
    <lineage>
        <taxon>Bacteria</taxon>
        <taxon>Bacillati</taxon>
        <taxon>Chloroflexota</taxon>
        <taxon>Candidatus Thermofontia</taxon>
        <taxon>Phototrophicales</taxon>
        <taxon>Phototrophicaceae</taxon>
        <taxon>Phototrophicus</taxon>
    </lineage>
</organism>
<dbReference type="Proteomes" id="UP000594468">
    <property type="component" value="Chromosome"/>
</dbReference>
<proteinExistence type="inferred from homology"/>
<dbReference type="SUPFAM" id="SSF46785">
    <property type="entry name" value="Winged helix' DNA-binding domain"/>
    <property type="match status" value="1"/>
</dbReference>
<gene>
    <name evidence="6" type="ORF">G4Y79_17440</name>
</gene>
<dbReference type="CDD" id="cd00090">
    <property type="entry name" value="HTH_ARSR"/>
    <property type="match status" value="1"/>
</dbReference>
<evidence type="ECO:0000256" key="2">
    <source>
        <dbReference type="ARBA" id="ARBA00023125"/>
    </source>
</evidence>
<dbReference type="InterPro" id="IPR052362">
    <property type="entry name" value="HTH-GbsR_regulator"/>
</dbReference>
<dbReference type="EMBL" id="CP062983">
    <property type="protein sequence ID" value="QPC81462.1"/>
    <property type="molecule type" value="Genomic_DNA"/>
</dbReference>